<dbReference type="Pfam" id="PF02538">
    <property type="entry name" value="Hydantoinase_B"/>
    <property type="match status" value="1"/>
</dbReference>
<dbReference type="InterPro" id="IPR045079">
    <property type="entry name" value="Oxoprolinase-like"/>
</dbReference>
<accession>A0ABS6WMJ2</accession>
<dbReference type="PANTHER" id="PTHR11365:SF23">
    <property type="entry name" value="HYPOTHETICAL 5-OXOPROLINASE (EUROFUNG)-RELATED"/>
    <property type="match status" value="1"/>
</dbReference>
<dbReference type="InterPro" id="IPR003692">
    <property type="entry name" value="Hydantoinase_B"/>
</dbReference>
<evidence type="ECO:0000259" key="1">
    <source>
        <dbReference type="Pfam" id="PF02538"/>
    </source>
</evidence>
<evidence type="ECO:0000313" key="2">
    <source>
        <dbReference type="EMBL" id="MBW3097168.1"/>
    </source>
</evidence>
<dbReference type="EMBL" id="JAHWQX010000002">
    <property type="protein sequence ID" value="MBW3097168.1"/>
    <property type="molecule type" value="Genomic_DNA"/>
</dbReference>
<feature type="domain" description="Hydantoinase B/oxoprolinase" evidence="1">
    <location>
        <begin position="7"/>
        <end position="517"/>
    </location>
</feature>
<keyword evidence="3" id="KW-1185">Reference proteome</keyword>
<comment type="caution">
    <text evidence="2">The sequence shown here is derived from an EMBL/GenBank/DDBJ whole genome shotgun (WGS) entry which is preliminary data.</text>
</comment>
<organism evidence="2 3">
    <name type="scientific">Pseudohoeflea coraliihabitans</name>
    <dbReference type="NCBI Taxonomy" id="2860393"/>
    <lineage>
        <taxon>Bacteria</taxon>
        <taxon>Pseudomonadati</taxon>
        <taxon>Pseudomonadota</taxon>
        <taxon>Alphaproteobacteria</taxon>
        <taxon>Hyphomicrobiales</taxon>
        <taxon>Rhizobiaceae</taxon>
        <taxon>Pseudohoeflea</taxon>
    </lineage>
</organism>
<gene>
    <name evidence="2" type="ORF">KY465_07740</name>
</gene>
<evidence type="ECO:0000313" key="3">
    <source>
        <dbReference type="Proteomes" id="UP001430804"/>
    </source>
</evidence>
<dbReference type="RefSeq" id="WP_219201099.1">
    <property type="nucleotide sequence ID" value="NZ_JAHWQX010000002.1"/>
</dbReference>
<reference evidence="2" key="1">
    <citation type="submission" date="2021-07" db="EMBL/GenBank/DDBJ databases">
        <title>Pseudohoeflea marina sp. nov. a polyhydroxyalcanoate-producing bacterium.</title>
        <authorList>
            <person name="Zheng W."/>
            <person name="Yu S."/>
            <person name="Huang Y."/>
        </authorList>
    </citation>
    <scope>NUCLEOTIDE SEQUENCE</scope>
    <source>
        <strain evidence="2">DP4N28-3</strain>
    </source>
</reference>
<dbReference type="PANTHER" id="PTHR11365">
    <property type="entry name" value="5-OXOPROLINASE RELATED"/>
    <property type="match status" value="1"/>
</dbReference>
<name>A0ABS6WMJ2_9HYPH</name>
<dbReference type="Proteomes" id="UP001430804">
    <property type="component" value="Unassembled WGS sequence"/>
</dbReference>
<protein>
    <submittedName>
        <fullName evidence="2">Hydantoinase B/oxoprolinase family protein</fullName>
    </submittedName>
</protein>
<proteinExistence type="predicted"/>
<sequence length="548" mass="58652">MSAVKVIRHQIMWNRLIAVVEEQARTMVRAAFSPAVREGGDLSAGVFDRQGRMLAQAVTGTPGHVNTMATAVRHFLSSYPIDEMAPGDVYITNDPWLASGHLHDVTIVSPAFYKGRAVGLFAATVHVVDVGGRGMGPDGNDVFEEGVLIPIMPLVRKGELNADLLTIMLANSREPFQVRGDILAIIAAGHEGARRLSGMLEEFEIVGLEELAEMIISQTRAATLTALSNLQRGEFESTMTIDGYDSPVVLKARLTVREEGLHLDFAGSSPQSSKGINVAATYTAAYSTYGMLCAAAPQIPNNYGSMSCFEVVAPEGTIVNALRPAPVSARHIIGHALPDVVFGCLEQCLDRGCPAESGMMWNPYLRGERRRSSGVAPWELFLFNAGGTGGRPGQDGLSATAFPSGIKNIPVEAAEAVAPIRFYRKELREDSGGPGRYRGGLGQHVEIGASDGSDLRFQGMFDRVDNPAGGRQGGREGLAGQVHLDDGTRLRAKGLQSIPAGRRLVLGLPGGGGYGDPRARDRQAISDDIADGYVTRESAQEFYGYQDE</sequence>